<accession>A0A382BQI4</accession>
<reference evidence="1" key="1">
    <citation type="submission" date="2018-05" db="EMBL/GenBank/DDBJ databases">
        <authorList>
            <person name="Lanie J.A."/>
            <person name="Ng W.-L."/>
            <person name="Kazmierczak K.M."/>
            <person name="Andrzejewski T.M."/>
            <person name="Davidsen T.M."/>
            <person name="Wayne K.J."/>
            <person name="Tettelin H."/>
            <person name="Glass J.I."/>
            <person name="Rusch D."/>
            <person name="Podicherti R."/>
            <person name="Tsui H.-C.T."/>
            <person name="Winkler M.E."/>
        </authorList>
    </citation>
    <scope>NUCLEOTIDE SEQUENCE</scope>
</reference>
<sequence>MRAGTVRLLCLAVCLAAAAPVSSQVGHPAKGSWSGYWGPSESDRKRILLLLDWVGNEIIGTINPGPNAVEIKQAKLDVSTWTLIIEADMPFRDGTYGRYVATGNLKNLGSWTNRRYSGTYRHGDESGTFLLTLN</sequence>
<proteinExistence type="predicted"/>
<organism evidence="1">
    <name type="scientific">marine metagenome</name>
    <dbReference type="NCBI Taxonomy" id="408172"/>
    <lineage>
        <taxon>unclassified sequences</taxon>
        <taxon>metagenomes</taxon>
        <taxon>ecological metagenomes</taxon>
    </lineage>
</organism>
<dbReference type="AlphaFoldDB" id="A0A382BQI4"/>
<name>A0A382BQI4_9ZZZZ</name>
<gene>
    <name evidence="1" type="ORF">METZ01_LOCUS168733</name>
</gene>
<dbReference type="EMBL" id="UINC01030840">
    <property type="protein sequence ID" value="SVB15879.1"/>
    <property type="molecule type" value="Genomic_DNA"/>
</dbReference>
<evidence type="ECO:0000313" key="1">
    <source>
        <dbReference type="EMBL" id="SVB15879.1"/>
    </source>
</evidence>
<protein>
    <submittedName>
        <fullName evidence="1">Uncharacterized protein</fullName>
    </submittedName>
</protein>